<dbReference type="PANTHER" id="PTHR10869">
    <property type="entry name" value="PROLYL 4-HYDROXYLASE ALPHA SUBUNIT"/>
    <property type="match status" value="1"/>
</dbReference>
<dbReference type="PROSITE" id="PS51471">
    <property type="entry name" value="FE2OG_OXY"/>
    <property type="match status" value="1"/>
</dbReference>
<name>K6UCM3_PLACD</name>
<dbReference type="AlphaFoldDB" id="K6UCM3"/>
<dbReference type="Proteomes" id="UP000006319">
    <property type="component" value="Chromosome 5"/>
</dbReference>
<gene>
    <name evidence="4" type="ORF">PCYB_051190</name>
</gene>
<keyword evidence="5" id="KW-1185">Reference proteome</keyword>
<sequence length="146" mass="17119">MDLENTICNLVKIPLCYLEPLAIVKYEKNNYFNVHHDGTFRRATLLIYLNDVDEDGETIFPHYNLSIKPIQGSGIFWYNNIPVEEEYAITYCDKSNLEKFSIDIINDELGNMYIADMTMLHKANKVSDEYKYVINCFFNINIVRNV</sequence>
<dbReference type="OrthoDB" id="407973at2759"/>
<dbReference type="VEuPathDB" id="PlasmoDB:PCYB_051190"/>
<dbReference type="Gene3D" id="2.60.120.620">
    <property type="entry name" value="q2cbj1_9rhob like domain"/>
    <property type="match status" value="1"/>
</dbReference>
<dbReference type="Pfam" id="PF13640">
    <property type="entry name" value="2OG-FeII_Oxy_3"/>
    <property type="match status" value="1"/>
</dbReference>
<organism evidence="4 5">
    <name type="scientific">Plasmodium cynomolgi (strain B)</name>
    <dbReference type="NCBI Taxonomy" id="1120755"/>
    <lineage>
        <taxon>Eukaryota</taxon>
        <taxon>Sar</taxon>
        <taxon>Alveolata</taxon>
        <taxon>Apicomplexa</taxon>
        <taxon>Aconoidasida</taxon>
        <taxon>Haemosporida</taxon>
        <taxon>Plasmodiidae</taxon>
        <taxon>Plasmodium</taxon>
        <taxon>Plasmodium (Plasmodium)</taxon>
    </lineage>
</organism>
<dbReference type="InterPro" id="IPR045054">
    <property type="entry name" value="P4HA-like"/>
</dbReference>
<evidence type="ECO:0000259" key="3">
    <source>
        <dbReference type="PROSITE" id="PS51471"/>
    </source>
</evidence>
<dbReference type="KEGG" id="pcy:PCYB_051190"/>
<keyword evidence="1" id="KW-0479">Metal-binding</keyword>
<dbReference type="InterPro" id="IPR044862">
    <property type="entry name" value="Pro_4_hyd_alph_FE2OG_OXY"/>
</dbReference>
<dbReference type="PANTHER" id="PTHR10869:SF246">
    <property type="entry name" value="TRANSMEMBRANE PROLYL 4-HYDROXYLASE"/>
    <property type="match status" value="1"/>
</dbReference>
<dbReference type="PhylomeDB" id="K6UCM3"/>
<dbReference type="eggNOG" id="KOG1591">
    <property type="taxonomic scope" value="Eukaryota"/>
</dbReference>
<accession>K6UCM3</accession>
<dbReference type="EMBL" id="DF157097">
    <property type="protein sequence ID" value="GAB65101.1"/>
    <property type="molecule type" value="Genomic_DNA"/>
</dbReference>
<dbReference type="GeneID" id="14691490"/>
<dbReference type="RefSeq" id="XP_004221048.1">
    <property type="nucleotide sequence ID" value="XM_004221000.1"/>
</dbReference>
<keyword evidence="2" id="KW-0408">Iron</keyword>
<dbReference type="GO" id="GO:0004656">
    <property type="term" value="F:procollagen-proline 4-dioxygenase activity"/>
    <property type="evidence" value="ECO:0007669"/>
    <property type="project" value="TreeGrafter"/>
</dbReference>
<evidence type="ECO:0000313" key="5">
    <source>
        <dbReference type="Proteomes" id="UP000006319"/>
    </source>
</evidence>
<dbReference type="InterPro" id="IPR005123">
    <property type="entry name" value="Oxoglu/Fe-dep_dioxygenase_dom"/>
</dbReference>
<dbReference type="GO" id="GO:0005783">
    <property type="term" value="C:endoplasmic reticulum"/>
    <property type="evidence" value="ECO:0007669"/>
    <property type="project" value="TreeGrafter"/>
</dbReference>
<feature type="domain" description="Fe2OG dioxygenase" evidence="3">
    <location>
        <begin position="16"/>
        <end position="140"/>
    </location>
</feature>
<protein>
    <recommendedName>
        <fullName evidence="3">Fe2OG dioxygenase domain-containing protein</fullName>
    </recommendedName>
</protein>
<reference evidence="4 5" key="1">
    <citation type="journal article" date="2012" name="Nat. Genet.">
        <title>Plasmodium cynomolgi genome sequences provide insight into Plasmodium vivax and the monkey malaria clade.</title>
        <authorList>
            <person name="Tachibana S."/>
            <person name="Sullivan S.A."/>
            <person name="Kawai S."/>
            <person name="Nakamura S."/>
            <person name="Kim H.R."/>
            <person name="Goto N."/>
            <person name="Arisue N."/>
            <person name="Palacpac N.M.Q."/>
            <person name="Honma H."/>
            <person name="Yagi M."/>
            <person name="Tougan T."/>
            <person name="Katakai Y."/>
            <person name="Kaneko O."/>
            <person name="Mita T."/>
            <person name="Kita K."/>
            <person name="Yasutomi Y."/>
            <person name="Sutton P.L."/>
            <person name="Shakhbatyan R."/>
            <person name="Horii T."/>
            <person name="Yasunaga T."/>
            <person name="Barnwell J.W."/>
            <person name="Escalante A.A."/>
            <person name="Carlton J.M."/>
            <person name="Tanabe K."/>
        </authorList>
    </citation>
    <scope>NUCLEOTIDE SEQUENCE [LARGE SCALE GENOMIC DNA]</scope>
    <source>
        <strain evidence="4 5">B</strain>
    </source>
</reference>
<proteinExistence type="predicted"/>
<dbReference type="GO" id="GO:0046872">
    <property type="term" value="F:metal ion binding"/>
    <property type="evidence" value="ECO:0007669"/>
    <property type="project" value="UniProtKB-KW"/>
</dbReference>
<evidence type="ECO:0000313" key="4">
    <source>
        <dbReference type="EMBL" id="GAB65101.1"/>
    </source>
</evidence>
<evidence type="ECO:0000256" key="1">
    <source>
        <dbReference type="ARBA" id="ARBA00022723"/>
    </source>
</evidence>
<dbReference type="SUPFAM" id="SSF51197">
    <property type="entry name" value="Clavaminate synthase-like"/>
    <property type="match status" value="1"/>
</dbReference>
<evidence type="ECO:0000256" key="2">
    <source>
        <dbReference type="ARBA" id="ARBA00023004"/>
    </source>
</evidence>